<feature type="transmembrane region" description="Helical" evidence="2">
    <location>
        <begin position="47"/>
        <end position="67"/>
    </location>
</feature>
<evidence type="ECO:0000256" key="2">
    <source>
        <dbReference type="SAM" id="Phobius"/>
    </source>
</evidence>
<evidence type="ECO:0000256" key="1">
    <source>
        <dbReference type="ARBA" id="ARBA00009067"/>
    </source>
</evidence>
<evidence type="ECO:0000313" key="4">
    <source>
        <dbReference type="EMBL" id="QUE54818.1"/>
    </source>
</evidence>
<dbReference type="GO" id="GO:0008237">
    <property type="term" value="F:metallopeptidase activity"/>
    <property type="evidence" value="ECO:0007669"/>
    <property type="project" value="UniProtKB-KW"/>
</dbReference>
<protein>
    <submittedName>
        <fullName evidence="4">CPBP family intramembrane metalloprotease</fullName>
    </submittedName>
</protein>
<sequence>MKYLKNGGLLLLYFLAFQIALGFLLSPIAVTSISVTEGFPVELLEQAALISSIIGFVLLIGLTILLWKVLFPRKKVQFGLADSWLTKISLPLLTYVAFFIFQLLVPISESNNQQTVVALIKDFPFHAFLAVVIFAPILEELLFRGFLATYFFPRMANRKTVYFYITTSGTLFSAVHGPSTLPQFLIYFALGAILAWLYVSRRDIRYPMALHAVNNLIAYLLVIFLS</sequence>
<dbReference type="EMBL" id="CP073084">
    <property type="protein sequence ID" value="QUE54818.1"/>
    <property type="molecule type" value="Genomic_DNA"/>
</dbReference>
<dbReference type="RefSeq" id="WP_212571932.1">
    <property type="nucleotide sequence ID" value="NZ_CP073084.1"/>
</dbReference>
<feature type="transmembrane region" description="Helical" evidence="2">
    <location>
        <begin position="12"/>
        <end position="35"/>
    </location>
</feature>
<name>A0ABX7YMA4_9STRE</name>
<evidence type="ECO:0000259" key="3">
    <source>
        <dbReference type="Pfam" id="PF02517"/>
    </source>
</evidence>
<dbReference type="PANTHER" id="PTHR36435">
    <property type="entry name" value="SLR1288 PROTEIN"/>
    <property type="match status" value="1"/>
</dbReference>
<dbReference type="Proteomes" id="UP000677616">
    <property type="component" value="Chromosome"/>
</dbReference>
<gene>
    <name evidence="4" type="ORF">INT76_02725</name>
</gene>
<proteinExistence type="inferred from homology"/>
<dbReference type="Pfam" id="PF02517">
    <property type="entry name" value="Rce1-like"/>
    <property type="match status" value="1"/>
</dbReference>
<keyword evidence="2" id="KW-0472">Membrane</keyword>
<dbReference type="PANTHER" id="PTHR36435:SF1">
    <property type="entry name" value="CAAX AMINO TERMINAL PROTEASE FAMILY PROTEIN"/>
    <property type="match status" value="1"/>
</dbReference>
<keyword evidence="4" id="KW-0482">Metalloprotease</keyword>
<reference evidence="4 5" key="1">
    <citation type="submission" date="2021-04" db="EMBL/GenBank/DDBJ databases">
        <title>Complete genome sequence of a novel Streptococcus species.</title>
        <authorList>
            <person name="Teng J.L.L."/>
        </authorList>
    </citation>
    <scope>NUCLEOTIDE SEQUENCE [LARGE SCALE GENOMIC DNA]</scope>
    <source>
        <strain evidence="4 5">HKU75</strain>
    </source>
</reference>
<dbReference type="InterPro" id="IPR052710">
    <property type="entry name" value="CAAX_protease"/>
</dbReference>
<evidence type="ECO:0000313" key="5">
    <source>
        <dbReference type="Proteomes" id="UP000677616"/>
    </source>
</evidence>
<feature type="transmembrane region" description="Helical" evidence="2">
    <location>
        <begin position="161"/>
        <end position="178"/>
    </location>
</feature>
<keyword evidence="2" id="KW-0812">Transmembrane</keyword>
<feature type="transmembrane region" description="Helical" evidence="2">
    <location>
        <begin position="184"/>
        <end position="199"/>
    </location>
</feature>
<comment type="similarity">
    <text evidence="1">Belongs to the UPF0177 family.</text>
</comment>
<accession>A0ABX7YMA4</accession>
<keyword evidence="4" id="KW-0378">Hydrolase</keyword>
<organism evidence="4 5">
    <name type="scientific">Streptococcus oriscaviae</name>
    <dbReference type="NCBI Taxonomy" id="2781599"/>
    <lineage>
        <taxon>Bacteria</taxon>
        <taxon>Bacillati</taxon>
        <taxon>Bacillota</taxon>
        <taxon>Bacilli</taxon>
        <taxon>Lactobacillales</taxon>
        <taxon>Streptococcaceae</taxon>
        <taxon>Streptococcus</taxon>
    </lineage>
</organism>
<keyword evidence="2" id="KW-1133">Transmembrane helix</keyword>
<feature type="transmembrane region" description="Helical" evidence="2">
    <location>
        <begin position="88"/>
        <end position="107"/>
    </location>
</feature>
<feature type="transmembrane region" description="Helical" evidence="2">
    <location>
        <begin position="127"/>
        <end position="152"/>
    </location>
</feature>
<feature type="transmembrane region" description="Helical" evidence="2">
    <location>
        <begin position="206"/>
        <end position="225"/>
    </location>
</feature>
<keyword evidence="5" id="KW-1185">Reference proteome</keyword>
<dbReference type="InterPro" id="IPR003675">
    <property type="entry name" value="Rce1/LyrA-like_dom"/>
</dbReference>
<feature type="domain" description="CAAX prenyl protease 2/Lysostaphin resistance protein A-like" evidence="3">
    <location>
        <begin position="125"/>
        <end position="217"/>
    </location>
</feature>
<keyword evidence="4" id="KW-0645">Protease</keyword>